<dbReference type="InterPro" id="IPR044876">
    <property type="entry name" value="HRDC_dom_sf"/>
</dbReference>
<dbReference type="InterPro" id="IPR010997">
    <property type="entry name" value="HRDC-like_sf"/>
</dbReference>
<dbReference type="GO" id="GO:0006139">
    <property type="term" value="P:nucleobase-containing compound metabolic process"/>
    <property type="evidence" value="ECO:0007669"/>
    <property type="project" value="InterPro"/>
</dbReference>
<dbReference type="PANTHER" id="PTHR47649:SF1">
    <property type="entry name" value="RIBONUCLEASE D"/>
    <property type="match status" value="1"/>
</dbReference>
<dbReference type="GO" id="GO:0000166">
    <property type="term" value="F:nucleotide binding"/>
    <property type="evidence" value="ECO:0007669"/>
    <property type="project" value="InterPro"/>
</dbReference>
<dbReference type="InterPro" id="IPR002562">
    <property type="entry name" value="3'-5'_exonuclease_dom"/>
</dbReference>
<dbReference type="STRING" id="573570.F7310_06190"/>
<dbReference type="InterPro" id="IPR012337">
    <property type="entry name" value="RNaseH-like_sf"/>
</dbReference>
<dbReference type="KEGG" id="frx:F7310_06190"/>
<keyword evidence="3" id="KW-1185">Reference proteome</keyword>
<dbReference type="Pfam" id="PF00570">
    <property type="entry name" value="HRDC"/>
    <property type="match status" value="1"/>
</dbReference>
<dbReference type="SUPFAM" id="SSF47819">
    <property type="entry name" value="HRDC-like"/>
    <property type="match status" value="2"/>
</dbReference>
<dbReference type="InterPro" id="IPR002121">
    <property type="entry name" value="HRDC_dom"/>
</dbReference>
<dbReference type="OrthoDB" id="9800549at2"/>
<dbReference type="InterPro" id="IPR036397">
    <property type="entry name" value="RNaseH_sf"/>
</dbReference>
<proteinExistence type="predicted"/>
<dbReference type="SMART" id="SM00474">
    <property type="entry name" value="35EXOc"/>
    <property type="match status" value="1"/>
</dbReference>
<dbReference type="PANTHER" id="PTHR47649">
    <property type="entry name" value="RIBONUCLEASE D"/>
    <property type="match status" value="1"/>
</dbReference>
<organism evidence="2 3">
    <name type="scientific">Francisella uliginis</name>
    <dbReference type="NCBI Taxonomy" id="573570"/>
    <lineage>
        <taxon>Bacteria</taxon>
        <taxon>Pseudomonadati</taxon>
        <taxon>Pseudomonadota</taxon>
        <taxon>Gammaproteobacteria</taxon>
        <taxon>Thiotrichales</taxon>
        <taxon>Francisellaceae</taxon>
        <taxon>Francisella</taxon>
    </lineage>
</organism>
<gene>
    <name evidence="2" type="ORF">F7310_06190</name>
</gene>
<accession>A0A1L4BT01</accession>
<dbReference type="RefSeq" id="WP_072712567.1">
    <property type="nucleotide sequence ID" value="NZ_CP016796.1"/>
</dbReference>
<dbReference type="PROSITE" id="PS50967">
    <property type="entry name" value="HRDC"/>
    <property type="match status" value="1"/>
</dbReference>
<dbReference type="GO" id="GO:0003676">
    <property type="term" value="F:nucleic acid binding"/>
    <property type="evidence" value="ECO:0007669"/>
    <property type="project" value="InterPro"/>
</dbReference>
<dbReference type="Gene3D" id="3.30.420.10">
    <property type="entry name" value="Ribonuclease H-like superfamily/Ribonuclease H"/>
    <property type="match status" value="1"/>
</dbReference>
<evidence type="ECO:0000313" key="2">
    <source>
        <dbReference type="EMBL" id="API86969.1"/>
    </source>
</evidence>
<evidence type="ECO:0000259" key="1">
    <source>
        <dbReference type="PROSITE" id="PS50967"/>
    </source>
</evidence>
<dbReference type="InterPro" id="IPR051086">
    <property type="entry name" value="RNase_D-like"/>
</dbReference>
<sequence length="365" mass="42796">MIINTTKQLSNLIITLENSNRIAVDTEFYWMRTYYPELCLIQIATENEVFLIDTLVGLDFSTLKKIFEDHNIEKIIHSATNDIPIIKRFFDCEVNNIFDTQLAATFLGFQTQLSLKSLMKEILDIDMEKESQFSDWRKRPLSEKQINYAIKDVEHLIEIRDHLNTKLDDCEYKDFYEQELLDIQKTEFNSVEIIHTKIGNIQKFDEEIQRNAIAIAQWREQVAQEKNIPVRFMFNNKVLYLIAHAKPKSIDDFKHPEIKKLKPWLKKAIIDVIKSAHNVQDSLIEKKQISNKISSDINNKIVAYFDAQTKDFNFDSSIIASRKDIKSLAYNLGVDNNYSKGKLLNGWRHKVVGKKLKEYILEIIK</sequence>
<feature type="domain" description="HRDC" evidence="1">
    <location>
        <begin position="205"/>
        <end position="286"/>
    </location>
</feature>
<dbReference type="AlphaFoldDB" id="A0A1L4BT01"/>
<dbReference type="GO" id="GO:0008408">
    <property type="term" value="F:3'-5' exonuclease activity"/>
    <property type="evidence" value="ECO:0007669"/>
    <property type="project" value="InterPro"/>
</dbReference>
<dbReference type="EMBL" id="CP016796">
    <property type="protein sequence ID" value="API86969.1"/>
    <property type="molecule type" value="Genomic_DNA"/>
</dbReference>
<evidence type="ECO:0000313" key="3">
    <source>
        <dbReference type="Proteomes" id="UP000184222"/>
    </source>
</evidence>
<dbReference type="Gene3D" id="1.10.150.80">
    <property type="entry name" value="HRDC domain"/>
    <property type="match status" value="1"/>
</dbReference>
<protein>
    <submittedName>
        <fullName evidence="2">Ribonuclease D</fullName>
    </submittedName>
</protein>
<name>A0A1L4BT01_9GAMM</name>
<dbReference type="SUPFAM" id="SSF53098">
    <property type="entry name" value="Ribonuclease H-like"/>
    <property type="match status" value="1"/>
</dbReference>
<reference evidence="2 3" key="1">
    <citation type="journal article" date="2016" name="Appl. Environ. Microbiol.">
        <title>Whole genome relationships among Francisella bacteria of diverse origin define new species and provide specific regions for detection.</title>
        <authorList>
            <person name="Challacombe J.F."/>
            <person name="Petersen J.M."/>
            <person name="Gallegos-Graves V."/>
            <person name="Hodge D."/>
            <person name="Pillai S."/>
            <person name="Kuske C.R."/>
        </authorList>
    </citation>
    <scope>NUCLEOTIDE SEQUENCE [LARGE SCALE GENOMIC DNA]</scope>
    <source>
        <strain evidence="3">TX07-7310</strain>
    </source>
</reference>
<dbReference type="Pfam" id="PF01612">
    <property type="entry name" value="DNA_pol_A_exo1"/>
    <property type="match status" value="1"/>
</dbReference>
<dbReference type="Proteomes" id="UP000184222">
    <property type="component" value="Chromosome"/>
</dbReference>
<dbReference type="CDD" id="cd06142">
    <property type="entry name" value="RNaseD_exo"/>
    <property type="match status" value="1"/>
</dbReference>